<feature type="domain" description="Cadherin" evidence="10">
    <location>
        <begin position="464"/>
        <end position="555"/>
    </location>
</feature>
<keyword evidence="5 9" id="KW-0106">Calcium</keyword>
<dbReference type="PANTHER" id="PTHR24025:SF28">
    <property type="entry name" value="PUTATIVE-RELATED"/>
    <property type="match status" value="1"/>
</dbReference>
<dbReference type="CDD" id="cd11304">
    <property type="entry name" value="Cadherin_repeat"/>
    <property type="match status" value="8"/>
</dbReference>
<feature type="domain" description="Cadherin" evidence="10">
    <location>
        <begin position="651"/>
        <end position="729"/>
    </location>
</feature>
<dbReference type="EMBL" id="MRZV01001564">
    <property type="protein sequence ID" value="PIK37077.1"/>
    <property type="molecule type" value="Genomic_DNA"/>
</dbReference>
<dbReference type="SMART" id="SM00112">
    <property type="entry name" value="CA"/>
    <property type="match status" value="6"/>
</dbReference>
<comment type="caution">
    <text evidence="11">The sequence shown here is derived from an EMBL/GenBank/DDBJ whole genome shotgun (WGS) entry which is preliminary data.</text>
</comment>
<organism evidence="11 12">
    <name type="scientific">Stichopus japonicus</name>
    <name type="common">Sea cucumber</name>
    <dbReference type="NCBI Taxonomy" id="307972"/>
    <lineage>
        <taxon>Eukaryota</taxon>
        <taxon>Metazoa</taxon>
        <taxon>Echinodermata</taxon>
        <taxon>Eleutherozoa</taxon>
        <taxon>Echinozoa</taxon>
        <taxon>Holothuroidea</taxon>
        <taxon>Aspidochirotacea</taxon>
        <taxon>Aspidochirotida</taxon>
        <taxon>Stichopodidae</taxon>
        <taxon>Apostichopus</taxon>
    </lineage>
</organism>
<dbReference type="InterPro" id="IPR002126">
    <property type="entry name" value="Cadherin-like_dom"/>
</dbReference>
<evidence type="ECO:0000256" key="8">
    <source>
        <dbReference type="ARBA" id="ARBA00023136"/>
    </source>
</evidence>
<feature type="domain" description="Cadherin" evidence="10">
    <location>
        <begin position="351"/>
        <end position="456"/>
    </location>
</feature>
<keyword evidence="6" id="KW-0130">Cell adhesion</keyword>
<keyword evidence="12" id="KW-1185">Reference proteome</keyword>
<evidence type="ECO:0000256" key="6">
    <source>
        <dbReference type="ARBA" id="ARBA00022889"/>
    </source>
</evidence>
<dbReference type="GO" id="GO:0005509">
    <property type="term" value="F:calcium ion binding"/>
    <property type="evidence" value="ECO:0007669"/>
    <property type="project" value="UniProtKB-UniRule"/>
</dbReference>
<keyword evidence="3" id="KW-0732">Signal</keyword>
<dbReference type="PANTHER" id="PTHR24025">
    <property type="entry name" value="DESMOGLEIN FAMILY MEMBER"/>
    <property type="match status" value="1"/>
</dbReference>
<keyword evidence="2" id="KW-0812">Transmembrane</keyword>
<accession>A0A2G8JMW6</accession>
<sequence>MSKFRQEMSQAERESKARYTVAISAEGIQDINDALPVFHSLRHQVTIPEDLPVGSSIAHIQAVDADVGSNGEIYYSLKRDTNDFAIHPSSGEVTLTRPLTEIEQSTLTLEVVAKDRGQMVYGDSPISESPTSSLRITVIPVNKYEPKIVVTKLPKLTRKDKVFAEVFVTDADEGQNGEIQSLELEEDDFSSFFQVQSLNSEGRYQVMVLQNNPLLPTMFNLTLIARDNGSPMKMSYHVLTANLDKTMSYSSLFVSSSVNVSISELTPINTPIINIAPHDAPTDALEYSVMEAEVPFAVVDGVLIVADDLDRGLKHSYNISVKSFDQQDMYLGMCHVSIFLIDENNHSPVFDQESYQVDFDENQDAGTVVTVVIASDEDEGENGYVFYSIANLNQVPFKIDYMTGVITSTELLDFETMRSRYTLLVRASDWGAPYQRESQVTVSINLAPVNDNPPQFEKVNCTGTISKSHPAGLSIALLPAVDFDSSTREIVFSEGNVNDLFYVDPSTGNLTLKRRIADNDPRFYQLKIMVTDGPGSFNFMTTNITIVGNRRNPSNGTSCADLRTSCNSLLLWQSKEKRATRRTINFLETTRIFSIAIQMHPSSTWTSPSRSLSPKIRQWAVLSLRYSPGILTKVTTAWSYFRYSMETSRHDDDIGENGEVQYYLEGNPEAFQVGISSGDVRVAANLDREANEIIELTLVAQDMSAEEPLSTKTSLTIHLMDVNDNAPSCILPLQKFKVREDLPLRASLFQVKAVDPDAGRNSSIHYSFTSGDEGKFEIDPDYGIVRLVAALDFEDTPVYNMTVELQDGGVPHLSSTCDLVVEVIDVNENLHPPVFPDFVITASVEENAEVGREVIAVTATDMDEGRDGELSYFIRGGSGLGMFMVDKFGKLLLHHSSQS</sequence>
<keyword evidence="4" id="KW-0677">Repeat</keyword>
<evidence type="ECO:0000256" key="2">
    <source>
        <dbReference type="ARBA" id="ARBA00022692"/>
    </source>
</evidence>
<feature type="domain" description="Cadherin" evidence="10">
    <location>
        <begin position="836"/>
        <end position="887"/>
    </location>
</feature>
<name>A0A2G8JMW6_STIJA</name>
<evidence type="ECO:0000256" key="4">
    <source>
        <dbReference type="ARBA" id="ARBA00022737"/>
    </source>
</evidence>
<dbReference type="GO" id="GO:0005911">
    <property type="term" value="C:cell-cell junction"/>
    <property type="evidence" value="ECO:0007669"/>
    <property type="project" value="TreeGrafter"/>
</dbReference>
<dbReference type="PRINTS" id="PR00205">
    <property type="entry name" value="CADHERIN"/>
</dbReference>
<feature type="domain" description="Cadherin" evidence="10">
    <location>
        <begin position="39"/>
        <end position="148"/>
    </location>
</feature>
<evidence type="ECO:0000256" key="3">
    <source>
        <dbReference type="ARBA" id="ARBA00022729"/>
    </source>
</evidence>
<evidence type="ECO:0000256" key="7">
    <source>
        <dbReference type="ARBA" id="ARBA00022989"/>
    </source>
</evidence>
<dbReference type="GO" id="GO:0005886">
    <property type="term" value="C:plasma membrane"/>
    <property type="evidence" value="ECO:0007669"/>
    <property type="project" value="InterPro"/>
</dbReference>
<reference evidence="11 12" key="1">
    <citation type="journal article" date="2017" name="PLoS Biol.">
        <title>The sea cucumber genome provides insights into morphological evolution and visceral regeneration.</title>
        <authorList>
            <person name="Zhang X."/>
            <person name="Sun L."/>
            <person name="Yuan J."/>
            <person name="Sun Y."/>
            <person name="Gao Y."/>
            <person name="Zhang L."/>
            <person name="Li S."/>
            <person name="Dai H."/>
            <person name="Hamel J.F."/>
            <person name="Liu C."/>
            <person name="Yu Y."/>
            <person name="Liu S."/>
            <person name="Lin W."/>
            <person name="Guo K."/>
            <person name="Jin S."/>
            <person name="Xu P."/>
            <person name="Storey K.B."/>
            <person name="Huan P."/>
            <person name="Zhang T."/>
            <person name="Zhou Y."/>
            <person name="Zhang J."/>
            <person name="Lin C."/>
            <person name="Li X."/>
            <person name="Xing L."/>
            <person name="Huo D."/>
            <person name="Sun M."/>
            <person name="Wang L."/>
            <person name="Mercier A."/>
            <person name="Li F."/>
            <person name="Yang H."/>
            <person name="Xiang J."/>
        </authorList>
    </citation>
    <scope>NUCLEOTIDE SEQUENCE [LARGE SCALE GENOMIC DNA]</scope>
    <source>
        <strain evidence="11">Shaxun</strain>
        <tissue evidence="11">Muscle</tissue>
    </source>
</reference>
<keyword evidence="8" id="KW-0472">Membrane</keyword>
<feature type="domain" description="Cadherin" evidence="10">
    <location>
        <begin position="730"/>
        <end position="835"/>
    </location>
</feature>
<dbReference type="PROSITE" id="PS00232">
    <property type="entry name" value="CADHERIN_1"/>
    <property type="match status" value="1"/>
</dbReference>
<evidence type="ECO:0000313" key="12">
    <source>
        <dbReference type="Proteomes" id="UP000230750"/>
    </source>
</evidence>
<dbReference type="Proteomes" id="UP000230750">
    <property type="component" value="Unassembled WGS sequence"/>
</dbReference>
<evidence type="ECO:0000256" key="1">
    <source>
        <dbReference type="ARBA" id="ARBA00004167"/>
    </source>
</evidence>
<dbReference type="Pfam" id="PF00028">
    <property type="entry name" value="Cadherin"/>
    <property type="match status" value="4"/>
</dbReference>
<gene>
    <name evidence="11" type="ORF">BSL78_26094</name>
</gene>
<dbReference type="SUPFAM" id="SSF49313">
    <property type="entry name" value="Cadherin-like"/>
    <property type="match status" value="8"/>
</dbReference>
<dbReference type="FunFam" id="2.60.40.60:FF:000015">
    <property type="entry name" value="FAT atypical cadherin 1"/>
    <property type="match status" value="2"/>
</dbReference>
<dbReference type="InterPro" id="IPR015919">
    <property type="entry name" value="Cadherin-like_sf"/>
</dbReference>
<dbReference type="OrthoDB" id="6252479at2759"/>
<dbReference type="AlphaFoldDB" id="A0A2G8JMW6"/>
<evidence type="ECO:0000256" key="5">
    <source>
        <dbReference type="ARBA" id="ARBA00022837"/>
    </source>
</evidence>
<dbReference type="GO" id="GO:0007156">
    <property type="term" value="P:homophilic cell adhesion via plasma membrane adhesion molecules"/>
    <property type="evidence" value="ECO:0007669"/>
    <property type="project" value="InterPro"/>
</dbReference>
<evidence type="ECO:0000256" key="9">
    <source>
        <dbReference type="PROSITE-ProRule" id="PRU00043"/>
    </source>
</evidence>
<dbReference type="PROSITE" id="PS50268">
    <property type="entry name" value="CADHERIN_2"/>
    <property type="match status" value="7"/>
</dbReference>
<comment type="subcellular location">
    <subcellularLocation>
        <location evidence="1">Membrane</location>
        <topology evidence="1">Single-pass membrane protein</topology>
    </subcellularLocation>
</comment>
<keyword evidence="7" id="KW-1133">Transmembrane helix</keyword>
<dbReference type="Gene3D" id="2.60.40.60">
    <property type="entry name" value="Cadherins"/>
    <property type="match status" value="8"/>
</dbReference>
<proteinExistence type="predicted"/>
<dbReference type="STRING" id="307972.A0A2G8JMW6"/>
<protein>
    <submittedName>
        <fullName evidence="11">Putative protocadherin Fat 1</fullName>
    </submittedName>
</protein>
<evidence type="ECO:0000259" key="10">
    <source>
        <dbReference type="PROSITE" id="PS50268"/>
    </source>
</evidence>
<dbReference type="FunFam" id="2.60.40.60:FF:000033">
    <property type="entry name" value="FAT atypical cadherin 1"/>
    <property type="match status" value="1"/>
</dbReference>
<feature type="domain" description="Cadherin" evidence="10">
    <location>
        <begin position="254"/>
        <end position="350"/>
    </location>
</feature>
<dbReference type="InterPro" id="IPR050971">
    <property type="entry name" value="Cadherin-domain_protein"/>
</dbReference>
<evidence type="ECO:0000313" key="11">
    <source>
        <dbReference type="EMBL" id="PIK37077.1"/>
    </source>
</evidence>
<dbReference type="InterPro" id="IPR020894">
    <property type="entry name" value="Cadherin_CS"/>
</dbReference>